<evidence type="ECO:0000256" key="5">
    <source>
        <dbReference type="ARBA" id="ARBA00023002"/>
    </source>
</evidence>
<feature type="domain" description="FAD-binding PCMH-type" evidence="6">
    <location>
        <begin position="40"/>
        <end position="209"/>
    </location>
</feature>
<dbReference type="PANTHER" id="PTHR42973:SF39">
    <property type="entry name" value="FAD-BINDING PCMH-TYPE DOMAIN-CONTAINING PROTEIN"/>
    <property type="match status" value="1"/>
</dbReference>
<keyword evidence="4" id="KW-0274">FAD</keyword>
<dbReference type="Pfam" id="PF08031">
    <property type="entry name" value="BBE"/>
    <property type="match status" value="1"/>
</dbReference>
<comment type="cofactor">
    <cofactor evidence="1">
        <name>FAD</name>
        <dbReference type="ChEBI" id="CHEBI:57692"/>
    </cofactor>
</comment>
<dbReference type="InterPro" id="IPR006094">
    <property type="entry name" value="Oxid_FAD_bind_N"/>
</dbReference>
<sequence>MNAPTLEIQAAEVAREVDGPVLLPGDEDFARETSAFNINAVMRPALVVGATGARDVQAAVSFADRHGLPVAVRGAGHQVVQAGAGAVLVNTSRMDDVAIDAAARVARVGAGARWHDVVEAAARVGLAPMNGSAPSVGVVGYTLGGGQSPVLGRSLGYAADHVRRVEIVTADGALRTASAETEPDLFWAVRGGKGNYGVVTALEFDLFPVTSFYGGGIYYSGEWLADLLAMWRDWAPTLPEEATTSVAVQRLPDLPDLPEPLRGAFVVHLRFAYVGPAAEGERLLAPMRAAAPALLDAVAEQPYANVGFIHMDPPDPMPYHDRTTSLWDLTPEAVATLVELTGPESDCPLVNVEIRALGGALDREPAVPNAVPTRGVPFVLFGFGLGGPEQAGRMGGYLDEIVHRLAPWSVEGRKMVNFLSPDEATTPEALRAVYGSQRYARLTEIKKAYDPTNMFRVNHNIQPV</sequence>
<dbReference type="PROSITE" id="PS51387">
    <property type="entry name" value="FAD_PCMH"/>
    <property type="match status" value="1"/>
</dbReference>
<evidence type="ECO:0000256" key="3">
    <source>
        <dbReference type="ARBA" id="ARBA00022630"/>
    </source>
</evidence>
<dbReference type="Proteomes" id="UP000604117">
    <property type="component" value="Unassembled WGS sequence"/>
</dbReference>
<dbReference type="RefSeq" id="WP_203714120.1">
    <property type="nucleotide sequence ID" value="NZ_BONE01000025.1"/>
</dbReference>
<proteinExistence type="inferred from homology"/>
<dbReference type="InterPro" id="IPR016169">
    <property type="entry name" value="FAD-bd_PCMH_sub2"/>
</dbReference>
<dbReference type="PANTHER" id="PTHR42973">
    <property type="entry name" value="BINDING OXIDOREDUCTASE, PUTATIVE (AFU_ORTHOLOGUE AFUA_1G17690)-RELATED"/>
    <property type="match status" value="1"/>
</dbReference>
<evidence type="ECO:0000256" key="1">
    <source>
        <dbReference type="ARBA" id="ARBA00001974"/>
    </source>
</evidence>
<evidence type="ECO:0000259" key="6">
    <source>
        <dbReference type="PROSITE" id="PS51387"/>
    </source>
</evidence>
<dbReference type="SUPFAM" id="SSF56176">
    <property type="entry name" value="FAD-binding/transporter-associated domain-like"/>
    <property type="match status" value="1"/>
</dbReference>
<keyword evidence="8" id="KW-1185">Reference proteome</keyword>
<keyword evidence="3" id="KW-0285">Flavoprotein</keyword>
<dbReference type="InterPro" id="IPR036318">
    <property type="entry name" value="FAD-bd_PCMH-like_sf"/>
</dbReference>
<comment type="caution">
    <text evidence="7">The sequence shown here is derived from an EMBL/GenBank/DDBJ whole genome shotgun (WGS) entry which is preliminary data.</text>
</comment>
<evidence type="ECO:0000256" key="2">
    <source>
        <dbReference type="ARBA" id="ARBA00005466"/>
    </source>
</evidence>
<dbReference type="Gene3D" id="3.30.465.10">
    <property type="match status" value="1"/>
</dbReference>
<dbReference type="EMBL" id="BONE01000025">
    <property type="protein sequence ID" value="GIF73948.1"/>
    <property type="molecule type" value="Genomic_DNA"/>
</dbReference>
<protein>
    <submittedName>
        <fullName evidence="7">FAD-linked oxidase</fullName>
    </submittedName>
</protein>
<keyword evidence="5" id="KW-0560">Oxidoreductase</keyword>
<name>A0ABQ4CRM5_9ACTN</name>
<dbReference type="InterPro" id="IPR050416">
    <property type="entry name" value="FAD-linked_Oxidoreductase"/>
</dbReference>
<reference evidence="7 8" key="1">
    <citation type="submission" date="2021-01" db="EMBL/GenBank/DDBJ databases">
        <title>Whole genome shotgun sequence of Asanoa siamensis NBRC 107932.</title>
        <authorList>
            <person name="Komaki H."/>
            <person name="Tamura T."/>
        </authorList>
    </citation>
    <scope>NUCLEOTIDE SEQUENCE [LARGE SCALE GENOMIC DNA]</scope>
    <source>
        <strain evidence="7 8">NBRC 107932</strain>
    </source>
</reference>
<dbReference type="Pfam" id="PF01565">
    <property type="entry name" value="FAD_binding_4"/>
    <property type="match status" value="1"/>
</dbReference>
<gene>
    <name evidence="7" type="ORF">Asi02nite_34660</name>
</gene>
<dbReference type="InterPro" id="IPR016167">
    <property type="entry name" value="FAD-bd_PCMH_sub1"/>
</dbReference>
<dbReference type="InterPro" id="IPR012951">
    <property type="entry name" value="BBE"/>
</dbReference>
<organism evidence="7 8">
    <name type="scientific">Asanoa siamensis</name>
    <dbReference type="NCBI Taxonomy" id="926357"/>
    <lineage>
        <taxon>Bacteria</taxon>
        <taxon>Bacillati</taxon>
        <taxon>Actinomycetota</taxon>
        <taxon>Actinomycetes</taxon>
        <taxon>Micromonosporales</taxon>
        <taxon>Micromonosporaceae</taxon>
        <taxon>Asanoa</taxon>
    </lineage>
</organism>
<dbReference type="Gene3D" id="3.30.43.10">
    <property type="entry name" value="Uridine Diphospho-n-acetylenolpyruvylglucosamine Reductase, domain 2"/>
    <property type="match status" value="1"/>
</dbReference>
<evidence type="ECO:0000313" key="8">
    <source>
        <dbReference type="Proteomes" id="UP000604117"/>
    </source>
</evidence>
<dbReference type="InterPro" id="IPR016166">
    <property type="entry name" value="FAD-bd_PCMH"/>
</dbReference>
<dbReference type="Gene3D" id="3.40.462.20">
    <property type="match status" value="1"/>
</dbReference>
<comment type="similarity">
    <text evidence="2">Belongs to the oxygen-dependent FAD-linked oxidoreductase family.</text>
</comment>
<evidence type="ECO:0000313" key="7">
    <source>
        <dbReference type="EMBL" id="GIF73948.1"/>
    </source>
</evidence>
<accession>A0ABQ4CRM5</accession>
<evidence type="ECO:0000256" key="4">
    <source>
        <dbReference type="ARBA" id="ARBA00022827"/>
    </source>
</evidence>